<dbReference type="EMBL" id="BMPO01000001">
    <property type="protein sequence ID" value="GGJ82908.1"/>
    <property type="molecule type" value="Genomic_DNA"/>
</dbReference>
<reference evidence="1" key="2">
    <citation type="submission" date="2020-09" db="EMBL/GenBank/DDBJ databases">
        <authorList>
            <person name="Sun Q."/>
            <person name="Ohkuma M."/>
        </authorList>
    </citation>
    <scope>NUCLEOTIDE SEQUENCE</scope>
    <source>
        <strain evidence="1">JCM 30078</strain>
    </source>
</reference>
<evidence type="ECO:0000313" key="2">
    <source>
        <dbReference type="Proteomes" id="UP000635983"/>
    </source>
</evidence>
<sequence>MKIVTVIAAIAVVFLIALDPSNFIFALIGPGGMGLLYLSLANSKEFQEMHSLYRHNVYDWSEIKKVYADRSRHLISLEYEWFNENQKKILPWWTYVFCQRKEYASNLELIKSYLPDTPCVEEKVEVLQF</sequence>
<name>A0A917PL33_9PSED</name>
<accession>A0A917PL33</accession>
<evidence type="ECO:0000313" key="1">
    <source>
        <dbReference type="EMBL" id="GGJ82908.1"/>
    </source>
</evidence>
<comment type="caution">
    <text evidence="1">The sequence shown here is derived from an EMBL/GenBank/DDBJ whole genome shotgun (WGS) entry which is preliminary data.</text>
</comment>
<organism evidence="1 2">
    <name type="scientific">Pseudomonas matsuisoli</name>
    <dbReference type="NCBI Taxonomy" id="1515666"/>
    <lineage>
        <taxon>Bacteria</taxon>
        <taxon>Pseudomonadati</taxon>
        <taxon>Pseudomonadota</taxon>
        <taxon>Gammaproteobacteria</taxon>
        <taxon>Pseudomonadales</taxon>
        <taxon>Pseudomonadaceae</taxon>
        <taxon>Pseudomonas</taxon>
    </lineage>
</organism>
<gene>
    <name evidence="1" type="ORF">GCM10009304_06160</name>
</gene>
<dbReference type="AlphaFoldDB" id="A0A917PL33"/>
<keyword evidence="2" id="KW-1185">Reference proteome</keyword>
<dbReference type="Proteomes" id="UP000635983">
    <property type="component" value="Unassembled WGS sequence"/>
</dbReference>
<reference evidence="1" key="1">
    <citation type="journal article" date="2014" name="Int. J. Syst. Evol. Microbiol.">
        <title>Complete genome sequence of Corynebacterium casei LMG S-19264T (=DSM 44701T), isolated from a smear-ripened cheese.</title>
        <authorList>
            <consortium name="US DOE Joint Genome Institute (JGI-PGF)"/>
            <person name="Walter F."/>
            <person name="Albersmeier A."/>
            <person name="Kalinowski J."/>
            <person name="Ruckert C."/>
        </authorList>
    </citation>
    <scope>NUCLEOTIDE SEQUENCE</scope>
    <source>
        <strain evidence="1">JCM 30078</strain>
    </source>
</reference>
<proteinExistence type="predicted"/>
<protein>
    <submittedName>
        <fullName evidence="1">Uncharacterized protein</fullName>
    </submittedName>
</protein>